<feature type="transmembrane region" description="Helical" evidence="2">
    <location>
        <begin position="194"/>
        <end position="212"/>
    </location>
</feature>
<accession>A0A919YEY8</accession>
<feature type="transmembrane region" description="Helical" evidence="2">
    <location>
        <begin position="42"/>
        <end position="60"/>
    </location>
</feature>
<organism evidence="4 5">
    <name type="scientific">Paenibacillus azoreducens</name>
    <dbReference type="NCBI Taxonomy" id="116718"/>
    <lineage>
        <taxon>Bacteria</taxon>
        <taxon>Bacillati</taxon>
        <taxon>Bacillota</taxon>
        <taxon>Bacilli</taxon>
        <taxon>Bacillales</taxon>
        <taxon>Paenibacillaceae</taxon>
        <taxon>Paenibacillus</taxon>
    </lineage>
</organism>
<dbReference type="PANTHER" id="PTHR42736:SF1">
    <property type="entry name" value="PROTEIN-GLUTAMINE GAMMA-GLUTAMYLTRANSFERASE"/>
    <property type="match status" value="1"/>
</dbReference>
<proteinExistence type="predicted"/>
<feature type="transmembrane region" description="Helical" evidence="2">
    <location>
        <begin position="67"/>
        <end position="87"/>
    </location>
</feature>
<feature type="domain" description="Transglutaminase-like" evidence="3">
    <location>
        <begin position="482"/>
        <end position="566"/>
    </location>
</feature>
<evidence type="ECO:0000259" key="3">
    <source>
        <dbReference type="SMART" id="SM00460"/>
    </source>
</evidence>
<sequence length="744" mass="84430">MKTWFSYFRNSLFYSLSIFWIWIMGLQWISFMDFTWYEETKAIALFVITLVTVCEIVLPIKRVYRMILEGAAVFYIIYRELLNYWVYTPSGAMANRIQQYIENLSPYIWIALGAWFLMLISPLLVSTKRRILLFSGMNVIAFCIFDSFTPIDLWREVAWTVFAALGWLVSEHLRRFQSRFPAGWRRLRKYPLKILIHAAVLFTVIFVAGVNMPTVSPVLTDPYTAWVGGSGGTFSNGADVSGELKSAKPASTSGYSRNDNHLGAGFDFDYSPVMSVKSDQRSYWRGESRKVYSGSGWSDSGGGDLKEVDAGSVLHSSDPPAAGGSETLEQTVTMLNDNVYPVLFGAFHVTEIKEIDNAEGGSLLWDQSQSALRWNADPKHPQYPKTYTVVSELPVIPEDEIRGKTFKDLYGKGKHDVDEEYLQIPKDFPERTRKLAEQVTSTAKTPYEKIGLLQNYLINNFKYTNSPDLSKKNSSDFVDSFLFEVKEGYCDYFSTSMVMMARSLNIPARWVKGYAPGQQQMEPDAMQQLGGNAPDSDTYTITNADAHSWAEVYFGQYGWVPVEATPGFNMPLLTHQGDSEPVTVPEVEEEPQPEEQTKSPVMDAGSKEFSLSRAAVGWITALCVTALAAYALWYYRIPLRFLLVGVRKGQKLTADQKVIVMTERWLRVMKRKRIYRSPHETLRESVGRWNRERPALAPSLNALLMLFEKARYSPASISEAEWRTVYAHSRELRAALKHGDDQAA</sequence>
<dbReference type="RefSeq" id="WP_212978637.1">
    <property type="nucleotide sequence ID" value="NZ_AP025343.1"/>
</dbReference>
<feature type="transmembrane region" description="Helical" evidence="2">
    <location>
        <begin position="615"/>
        <end position="635"/>
    </location>
</feature>
<dbReference type="EMBL" id="BORT01000010">
    <property type="protein sequence ID" value="GIO47885.1"/>
    <property type="molecule type" value="Genomic_DNA"/>
</dbReference>
<dbReference type="AlphaFoldDB" id="A0A919YEY8"/>
<dbReference type="GO" id="GO:0008233">
    <property type="term" value="F:peptidase activity"/>
    <property type="evidence" value="ECO:0007669"/>
    <property type="project" value="UniProtKB-KW"/>
</dbReference>
<keyword evidence="2" id="KW-0812">Transmembrane</keyword>
<keyword evidence="4" id="KW-0378">Hydrolase</keyword>
<dbReference type="Proteomes" id="UP000682811">
    <property type="component" value="Unassembled WGS sequence"/>
</dbReference>
<keyword evidence="2" id="KW-1133">Transmembrane helix</keyword>
<dbReference type="GO" id="GO:0006508">
    <property type="term" value="P:proteolysis"/>
    <property type="evidence" value="ECO:0007669"/>
    <property type="project" value="UniProtKB-KW"/>
</dbReference>
<evidence type="ECO:0000313" key="4">
    <source>
        <dbReference type="EMBL" id="GIO47885.1"/>
    </source>
</evidence>
<protein>
    <submittedName>
        <fullName evidence="4">Protease</fullName>
    </submittedName>
</protein>
<dbReference type="InterPro" id="IPR002931">
    <property type="entry name" value="Transglutaminase-like"/>
</dbReference>
<feature type="transmembrane region" description="Helical" evidence="2">
    <location>
        <begin position="157"/>
        <end position="173"/>
    </location>
</feature>
<evidence type="ECO:0000313" key="5">
    <source>
        <dbReference type="Proteomes" id="UP000682811"/>
    </source>
</evidence>
<feature type="region of interest" description="Disordered" evidence="1">
    <location>
        <begin position="290"/>
        <end position="310"/>
    </location>
</feature>
<dbReference type="Gene3D" id="3.10.620.30">
    <property type="match status" value="1"/>
</dbReference>
<comment type="caution">
    <text evidence="4">The sequence shown here is derived from an EMBL/GenBank/DDBJ whole genome shotgun (WGS) entry which is preliminary data.</text>
</comment>
<feature type="transmembrane region" description="Helical" evidence="2">
    <location>
        <begin position="12"/>
        <end position="30"/>
    </location>
</feature>
<feature type="region of interest" description="Disordered" evidence="1">
    <location>
        <begin position="579"/>
        <end position="604"/>
    </location>
</feature>
<dbReference type="InterPro" id="IPR038765">
    <property type="entry name" value="Papain-like_cys_pep_sf"/>
</dbReference>
<evidence type="ECO:0000256" key="1">
    <source>
        <dbReference type="SAM" id="MobiDB-lite"/>
    </source>
</evidence>
<dbReference type="InterPro" id="IPR025403">
    <property type="entry name" value="TgpA-like_C"/>
</dbReference>
<keyword evidence="4" id="KW-0645">Protease</keyword>
<keyword evidence="5" id="KW-1185">Reference proteome</keyword>
<gene>
    <name evidence="4" type="ORF">J34TS1_26500</name>
</gene>
<evidence type="ECO:0000256" key="2">
    <source>
        <dbReference type="SAM" id="Phobius"/>
    </source>
</evidence>
<dbReference type="Pfam" id="PF13559">
    <property type="entry name" value="DUF4129"/>
    <property type="match status" value="1"/>
</dbReference>
<dbReference type="PANTHER" id="PTHR42736">
    <property type="entry name" value="PROTEIN-GLUTAMINE GAMMA-GLUTAMYLTRANSFERASE"/>
    <property type="match status" value="1"/>
</dbReference>
<dbReference type="InterPro" id="IPR052901">
    <property type="entry name" value="Bact_TGase-like"/>
</dbReference>
<keyword evidence="2" id="KW-0472">Membrane</keyword>
<dbReference type="SMART" id="SM00460">
    <property type="entry name" value="TGc"/>
    <property type="match status" value="1"/>
</dbReference>
<reference evidence="4 5" key="1">
    <citation type="submission" date="2021-03" db="EMBL/GenBank/DDBJ databases">
        <title>Antimicrobial resistance genes in bacteria isolated from Japanese honey, and their potential for conferring macrolide and lincosamide resistance in the American foulbrood pathogen Paenibacillus larvae.</title>
        <authorList>
            <person name="Okamoto M."/>
            <person name="Kumagai M."/>
            <person name="Kanamori H."/>
            <person name="Takamatsu D."/>
        </authorList>
    </citation>
    <scope>NUCLEOTIDE SEQUENCE [LARGE SCALE GENOMIC DNA]</scope>
    <source>
        <strain evidence="4 5">J34TS1</strain>
    </source>
</reference>
<dbReference type="Pfam" id="PF01841">
    <property type="entry name" value="Transglut_core"/>
    <property type="match status" value="1"/>
</dbReference>
<feature type="transmembrane region" description="Helical" evidence="2">
    <location>
        <begin position="132"/>
        <end position="151"/>
    </location>
</feature>
<name>A0A919YEY8_9BACL</name>
<dbReference type="SUPFAM" id="SSF54001">
    <property type="entry name" value="Cysteine proteinases"/>
    <property type="match status" value="1"/>
</dbReference>
<feature type="transmembrane region" description="Helical" evidence="2">
    <location>
        <begin position="107"/>
        <end position="125"/>
    </location>
</feature>